<keyword evidence="2" id="KW-1185">Reference proteome</keyword>
<dbReference type="AlphaFoldDB" id="A0ABD2QE28"/>
<dbReference type="PANTHER" id="PTHR12858:SF1">
    <property type="entry name" value="PRE-RRNA-PROCESSING PROTEIN TSR1 HOMOLOG"/>
    <property type="match status" value="1"/>
</dbReference>
<reference evidence="1 2" key="1">
    <citation type="submission" date="2024-11" db="EMBL/GenBank/DDBJ databases">
        <title>Adaptive evolution of stress response genes in parasites aligns with host niche diversity.</title>
        <authorList>
            <person name="Hahn C."/>
            <person name="Resl P."/>
        </authorList>
    </citation>
    <scope>NUCLEOTIDE SEQUENCE [LARGE SCALE GENOMIC DNA]</scope>
    <source>
        <strain evidence="1">EGGRZ-B1_66</strain>
        <tissue evidence="1">Body</tissue>
    </source>
</reference>
<dbReference type="Pfam" id="PF22298">
    <property type="entry name" value="Tsr1_G-like"/>
    <property type="match status" value="1"/>
</dbReference>
<protein>
    <submittedName>
        <fullName evidence="1">Ribosome biogenesis protein tsr1</fullName>
    </submittedName>
</protein>
<dbReference type="PANTHER" id="PTHR12858">
    <property type="entry name" value="RIBOSOME BIOGENESIS PROTEIN"/>
    <property type="match status" value="1"/>
</dbReference>
<name>A0ABD2QE28_9PLAT</name>
<dbReference type="InterPro" id="IPR039761">
    <property type="entry name" value="Bms1/Tsr1"/>
</dbReference>
<organism evidence="1 2">
    <name type="scientific">Cichlidogyrus casuarinus</name>
    <dbReference type="NCBI Taxonomy" id="1844966"/>
    <lineage>
        <taxon>Eukaryota</taxon>
        <taxon>Metazoa</taxon>
        <taxon>Spiralia</taxon>
        <taxon>Lophotrochozoa</taxon>
        <taxon>Platyhelminthes</taxon>
        <taxon>Monogenea</taxon>
        <taxon>Monopisthocotylea</taxon>
        <taxon>Dactylogyridea</taxon>
        <taxon>Ancyrocephalidae</taxon>
        <taxon>Cichlidogyrus</taxon>
    </lineage>
</organism>
<comment type="caution">
    <text evidence="1">The sequence shown here is derived from an EMBL/GenBank/DDBJ whole genome shotgun (WGS) entry which is preliminary data.</text>
</comment>
<evidence type="ECO:0000313" key="2">
    <source>
        <dbReference type="Proteomes" id="UP001626550"/>
    </source>
</evidence>
<proteinExistence type="predicted"/>
<accession>A0ABD2QE28</accession>
<gene>
    <name evidence="1" type="primary">TSR1_2</name>
    <name evidence="1" type="ORF">Ciccas_003551</name>
</gene>
<evidence type="ECO:0000313" key="1">
    <source>
        <dbReference type="EMBL" id="KAL3317790.1"/>
    </source>
</evidence>
<dbReference type="Proteomes" id="UP001626550">
    <property type="component" value="Unassembled WGS sequence"/>
</dbReference>
<dbReference type="EMBL" id="JBJKFK010000330">
    <property type="protein sequence ID" value="KAL3317790.1"/>
    <property type="molecule type" value="Genomic_DNA"/>
</dbReference>
<sequence>MVNQERGLQMPIYVGVIPLDDSVDAKLLITLLTKTDKNVQKQIFNSNSNISHYYFQRYQSRVSFITANPKDLFSCIDLVNMVDFVLFVTPNDANVLESNEIDRLFTVLYSQGLPSTLFAVMSNLLDLKDLKRIIDSKFLVQEDKIRILNNIDDACVFMRFITTSKTPLNFNRDKLSIHAGPSATCQTAARLRSSIFAESIECLPCLENQDEVFIRVKGLNKGAPFVLSESLANETIELDSTGPYVYLPGWGDFKVDSVAWQKAKSIGNKNEDTKFFAWSRRKQFDVEEDEQQQMHEQEMIEADDQCLPCNLYLALLIIFL</sequence>